<evidence type="ECO:0000313" key="8">
    <source>
        <dbReference type="EMBL" id="MEK8128235.1"/>
    </source>
</evidence>
<dbReference type="InterPro" id="IPR000515">
    <property type="entry name" value="MetI-like"/>
</dbReference>
<keyword evidence="2 6" id="KW-0813">Transport</keyword>
<feature type="domain" description="ABC transmembrane type-1" evidence="7">
    <location>
        <begin position="91"/>
        <end position="306"/>
    </location>
</feature>
<evidence type="ECO:0000313" key="9">
    <source>
        <dbReference type="Proteomes" id="UP001469365"/>
    </source>
</evidence>
<dbReference type="PANTHER" id="PTHR43496">
    <property type="entry name" value="PROTEIN LPLB"/>
    <property type="match status" value="1"/>
</dbReference>
<dbReference type="EMBL" id="JBBPCC010000005">
    <property type="protein sequence ID" value="MEK8128235.1"/>
    <property type="molecule type" value="Genomic_DNA"/>
</dbReference>
<comment type="subcellular location">
    <subcellularLocation>
        <location evidence="6">Cell membrane</location>
        <topology evidence="6">Multi-pass membrane protein</topology>
    </subcellularLocation>
    <subcellularLocation>
        <location evidence="1">Membrane</location>
        <topology evidence="1">Multi-pass membrane protein</topology>
    </subcellularLocation>
</comment>
<dbReference type="Pfam" id="PF00528">
    <property type="entry name" value="BPD_transp_1"/>
    <property type="match status" value="1"/>
</dbReference>
<feature type="transmembrane region" description="Helical" evidence="6">
    <location>
        <begin position="285"/>
        <end position="306"/>
    </location>
</feature>
<dbReference type="RefSeq" id="WP_341415304.1">
    <property type="nucleotide sequence ID" value="NZ_JBBPCC010000005.1"/>
</dbReference>
<keyword evidence="4 6" id="KW-1133">Transmembrane helix</keyword>
<evidence type="ECO:0000256" key="4">
    <source>
        <dbReference type="ARBA" id="ARBA00022989"/>
    </source>
</evidence>
<name>A0ABU9DJI1_9BACL</name>
<evidence type="ECO:0000256" key="5">
    <source>
        <dbReference type="ARBA" id="ARBA00023136"/>
    </source>
</evidence>
<evidence type="ECO:0000256" key="3">
    <source>
        <dbReference type="ARBA" id="ARBA00022692"/>
    </source>
</evidence>
<dbReference type="PROSITE" id="PS50928">
    <property type="entry name" value="ABC_TM1"/>
    <property type="match status" value="1"/>
</dbReference>
<dbReference type="SUPFAM" id="SSF161098">
    <property type="entry name" value="MetI-like"/>
    <property type="match status" value="1"/>
</dbReference>
<feature type="transmembrane region" description="Helical" evidence="6">
    <location>
        <begin position="137"/>
        <end position="158"/>
    </location>
</feature>
<evidence type="ECO:0000256" key="1">
    <source>
        <dbReference type="ARBA" id="ARBA00004141"/>
    </source>
</evidence>
<proteinExistence type="inferred from homology"/>
<dbReference type="InterPro" id="IPR035906">
    <property type="entry name" value="MetI-like_sf"/>
</dbReference>
<keyword evidence="5 6" id="KW-0472">Membrane</keyword>
<protein>
    <submittedName>
        <fullName evidence="8">ABC transporter permease subunit</fullName>
    </submittedName>
</protein>
<feature type="transmembrane region" description="Helical" evidence="6">
    <location>
        <begin position="33"/>
        <end position="55"/>
    </location>
</feature>
<accession>A0ABU9DJI1</accession>
<keyword evidence="9" id="KW-1185">Reference proteome</keyword>
<dbReference type="PANTHER" id="PTHR43496:SF1">
    <property type="entry name" value="POLYGALACTURONAN_RHAMNOGALACTURONAN TRANSPORT SYSTEM PERMEASE PROTEIN YTEP"/>
    <property type="match status" value="1"/>
</dbReference>
<reference evidence="8 9" key="1">
    <citation type="submission" date="2024-04" db="EMBL/GenBank/DDBJ databases">
        <title>draft genome sequnece of Paenibacillus filicis.</title>
        <authorList>
            <person name="Kim D.-U."/>
        </authorList>
    </citation>
    <scope>NUCLEOTIDE SEQUENCE [LARGE SCALE GENOMIC DNA]</scope>
    <source>
        <strain evidence="8 9">KACC14197</strain>
    </source>
</reference>
<dbReference type="Proteomes" id="UP001469365">
    <property type="component" value="Unassembled WGS sequence"/>
</dbReference>
<gene>
    <name evidence="8" type="ORF">WMW72_10005</name>
</gene>
<evidence type="ECO:0000256" key="6">
    <source>
        <dbReference type="RuleBase" id="RU363032"/>
    </source>
</evidence>
<dbReference type="Gene3D" id="1.10.3720.10">
    <property type="entry name" value="MetI-like"/>
    <property type="match status" value="1"/>
</dbReference>
<dbReference type="CDD" id="cd06261">
    <property type="entry name" value="TM_PBP2"/>
    <property type="match status" value="1"/>
</dbReference>
<comment type="caution">
    <text evidence="8">The sequence shown here is derived from an EMBL/GenBank/DDBJ whole genome shotgun (WGS) entry which is preliminary data.</text>
</comment>
<feature type="transmembrane region" description="Helical" evidence="6">
    <location>
        <begin position="95"/>
        <end position="116"/>
    </location>
</feature>
<evidence type="ECO:0000256" key="2">
    <source>
        <dbReference type="ARBA" id="ARBA00022448"/>
    </source>
</evidence>
<evidence type="ECO:0000259" key="7">
    <source>
        <dbReference type="PROSITE" id="PS50928"/>
    </source>
</evidence>
<sequence length="318" mass="36162">MDGNVSSLPTAAKSKAGRHRGLLAILLKHRYRYLLIAPGLLYVLLFRYGPMYGIVVAFQDYNGFKGITGSEWVGFKWFLTFFNGPDFWHLMRNTLMISLMKIGFGMAPDIVMAILLNEVRTRWFKRSVQTLTYMPHFLSWIIIYGMVLAFLSTSSGLVNHTLKDWGFDPVPFLTSNDWFRWILVLSDIWKDLGWGAIIYLAAISAIDPQLYEAAVMDGANKARQMWHITLPGIRNIFILMLTLRLGNVLDAGFTQIFAMYNPLVYDSVDIIDTWVYRAGIIENRVGLATAVGLFKSVVGLILVVIANRVAKKFDSQIW</sequence>
<keyword evidence="3 6" id="KW-0812">Transmembrane</keyword>
<comment type="similarity">
    <text evidence="6">Belongs to the binding-protein-dependent transport system permease family.</text>
</comment>
<organism evidence="8 9">
    <name type="scientific">Paenibacillus filicis</name>
    <dbReference type="NCBI Taxonomy" id="669464"/>
    <lineage>
        <taxon>Bacteria</taxon>
        <taxon>Bacillati</taxon>
        <taxon>Bacillota</taxon>
        <taxon>Bacilli</taxon>
        <taxon>Bacillales</taxon>
        <taxon>Paenibacillaceae</taxon>
        <taxon>Paenibacillus</taxon>
    </lineage>
</organism>